<sequence length="103" mass="11353">MNPELHISSLVVQHRHDAIARLEALIDATASMEIAARGDCRCVVLCETDNQRVLMDCIDELHAVDGVLTVSLIYHHAESREEMDKPIGQDRLPQSGLPQGADP</sequence>
<dbReference type="EMBL" id="JADIKD010000005">
    <property type="protein sequence ID" value="MFK2915946.1"/>
    <property type="molecule type" value="Genomic_DNA"/>
</dbReference>
<dbReference type="Pfam" id="PF03927">
    <property type="entry name" value="NapD"/>
    <property type="match status" value="1"/>
</dbReference>
<comment type="subcellular location">
    <subcellularLocation>
        <location evidence="1 4">Cytoplasm</location>
    </subcellularLocation>
</comment>
<evidence type="ECO:0000256" key="4">
    <source>
        <dbReference type="HAMAP-Rule" id="MF_02200"/>
    </source>
</evidence>
<evidence type="ECO:0000256" key="2">
    <source>
        <dbReference type="ARBA" id="ARBA00022490"/>
    </source>
</evidence>
<comment type="caution">
    <text evidence="6">The sequence shown here is derived from an EMBL/GenBank/DDBJ whole genome shotgun (WGS) entry which is preliminary data.</text>
</comment>
<dbReference type="HAMAP" id="MF_02200">
    <property type="entry name" value="NapD"/>
    <property type="match status" value="1"/>
</dbReference>
<name>A0ABW8JZ72_9GAMM</name>
<accession>A0ABW8JZ72</accession>
<keyword evidence="7" id="KW-1185">Reference proteome</keyword>
<reference evidence="6 7" key="1">
    <citation type="submission" date="2020-10" db="EMBL/GenBank/DDBJ databases">
        <title>Phylogeny of dyella-like bacteria.</title>
        <authorList>
            <person name="Fu J."/>
        </authorList>
    </citation>
    <scope>NUCLEOTIDE SEQUENCE [LARGE SCALE GENOMIC DNA]</scope>
    <source>
        <strain evidence="6 7">BB4</strain>
    </source>
</reference>
<feature type="compositionally biased region" description="Basic and acidic residues" evidence="5">
    <location>
        <begin position="79"/>
        <end position="88"/>
    </location>
</feature>
<evidence type="ECO:0000313" key="7">
    <source>
        <dbReference type="Proteomes" id="UP001620408"/>
    </source>
</evidence>
<organism evidence="6 7">
    <name type="scientific">Dyella koreensis</name>
    <dbReference type="NCBI Taxonomy" id="311235"/>
    <lineage>
        <taxon>Bacteria</taxon>
        <taxon>Pseudomonadati</taxon>
        <taxon>Pseudomonadota</taxon>
        <taxon>Gammaproteobacteria</taxon>
        <taxon>Lysobacterales</taxon>
        <taxon>Rhodanobacteraceae</taxon>
        <taxon>Dyella</taxon>
    </lineage>
</organism>
<evidence type="ECO:0000313" key="6">
    <source>
        <dbReference type="EMBL" id="MFK2915946.1"/>
    </source>
</evidence>
<gene>
    <name evidence="4" type="primary">napD</name>
    <name evidence="6" type="ORF">ISS97_01615</name>
</gene>
<comment type="function">
    <text evidence="4">Chaperone for NapA, the catalytic subunit of the periplasmic nitrate reductase. It binds directly and specifically to the twin-arginine signal peptide of NapA, preventing premature interaction with the Tat translocase and premature export.</text>
</comment>
<dbReference type="Proteomes" id="UP001620408">
    <property type="component" value="Unassembled WGS sequence"/>
</dbReference>
<keyword evidence="3 4" id="KW-0143">Chaperone</keyword>
<comment type="similarity">
    <text evidence="4">Belongs to the NapD family.</text>
</comment>
<dbReference type="PANTHER" id="PTHR38603">
    <property type="entry name" value="CHAPERONE NAPD"/>
    <property type="match status" value="1"/>
</dbReference>
<evidence type="ECO:0000256" key="3">
    <source>
        <dbReference type="ARBA" id="ARBA00023186"/>
    </source>
</evidence>
<dbReference type="InterPro" id="IPR005623">
    <property type="entry name" value="Chaperone_NapD_NO3_reduct"/>
</dbReference>
<proteinExistence type="inferred from homology"/>
<feature type="region of interest" description="Disordered" evidence="5">
    <location>
        <begin position="79"/>
        <end position="103"/>
    </location>
</feature>
<dbReference type="RefSeq" id="WP_379987554.1">
    <property type="nucleotide sequence ID" value="NZ_JADIKD010000005.1"/>
</dbReference>
<evidence type="ECO:0000256" key="5">
    <source>
        <dbReference type="SAM" id="MobiDB-lite"/>
    </source>
</evidence>
<keyword evidence="2 4" id="KW-0963">Cytoplasm</keyword>
<protein>
    <recommendedName>
        <fullName evidence="4">Chaperone NapD</fullName>
    </recommendedName>
    <alternativeName>
        <fullName evidence="4">NapA signal peptide-binding chaperone NapD</fullName>
    </alternativeName>
</protein>
<comment type="subunit">
    <text evidence="4">Interacts with the cytoplasmic NapA precursor.</text>
</comment>
<evidence type="ECO:0000256" key="1">
    <source>
        <dbReference type="ARBA" id="ARBA00004496"/>
    </source>
</evidence>
<dbReference type="Gene3D" id="3.30.70.920">
    <property type="match status" value="1"/>
</dbReference>
<dbReference type="PANTHER" id="PTHR38603:SF1">
    <property type="entry name" value="CHAPERONE NAPD"/>
    <property type="match status" value="1"/>
</dbReference>